<dbReference type="SUPFAM" id="SSF53067">
    <property type="entry name" value="Actin-like ATPase domain"/>
    <property type="match status" value="1"/>
</dbReference>
<sequence length="72" mass="8426">MVEVMFEEYGFNGLFVAIQAILTLYSQDYSLGYAFNHTTADFETVRMLKEKFCYIGYDIAKEEKLARETTFL</sequence>
<evidence type="ECO:0000313" key="1">
    <source>
        <dbReference type="EMBL" id="QQP35513.1"/>
    </source>
</evidence>
<evidence type="ECO:0000313" key="2">
    <source>
        <dbReference type="Proteomes" id="UP000595437"/>
    </source>
</evidence>
<accession>A0A7T8JUH8</accession>
<dbReference type="Proteomes" id="UP000595437">
    <property type="component" value="Chromosome 18"/>
</dbReference>
<dbReference type="OrthoDB" id="10251209at2759"/>
<organism evidence="1 2">
    <name type="scientific">Caligus rogercresseyi</name>
    <name type="common">Sea louse</name>
    <dbReference type="NCBI Taxonomy" id="217165"/>
    <lineage>
        <taxon>Eukaryota</taxon>
        <taxon>Metazoa</taxon>
        <taxon>Ecdysozoa</taxon>
        <taxon>Arthropoda</taxon>
        <taxon>Crustacea</taxon>
        <taxon>Multicrustacea</taxon>
        <taxon>Hexanauplia</taxon>
        <taxon>Copepoda</taxon>
        <taxon>Siphonostomatoida</taxon>
        <taxon>Caligidae</taxon>
        <taxon>Caligus</taxon>
    </lineage>
</organism>
<dbReference type="Gene3D" id="3.30.420.40">
    <property type="match status" value="1"/>
</dbReference>
<keyword evidence="2" id="KW-1185">Reference proteome</keyword>
<name>A0A7T8JUH8_CALRO</name>
<proteinExistence type="predicted"/>
<reference evidence="2" key="1">
    <citation type="submission" date="2021-01" db="EMBL/GenBank/DDBJ databases">
        <title>Caligus Genome Assembly.</title>
        <authorList>
            <person name="Gallardo-Escarate C."/>
        </authorList>
    </citation>
    <scope>NUCLEOTIDE SEQUENCE [LARGE SCALE GENOMIC DNA]</scope>
</reference>
<protein>
    <submittedName>
        <fullName evidence="1">Actin-related protein 2-A</fullName>
    </submittedName>
</protein>
<gene>
    <name evidence="1" type="ORF">FKW44_023760</name>
</gene>
<dbReference type="InterPro" id="IPR043129">
    <property type="entry name" value="ATPase_NBD"/>
</dbReference>
<dbReference type="EMBL" id="CP045907">
    <property type="protein sequence ID" value="QQP35513.1"/>
    <property type="molecule type" value="Genomic_DNA"/>
</dbReference>
<dbReference type="Gene3D" id="3.90.640.10">
    <property type="entry name" value="Actin, Chain A, domain 4"/>
    <property type="match status" value="1"/>
</dbReference>
<dbReference type="AlphaFoldDB" id="A0A7T8JUH8"/>